<dbReference type="EMBL" id="VRTY01000044">
    <property type="protein sequence ID" value="TXK45320.1"/>
    <property type="molecule type" value="Genomic_DNA"/>
</dbReference>
<dbReference type="Proteomes" id="UP000321926">
    <property type="component" value="Unassembled WGS sequence"/>
</dbReference>
<dbReference type="InterPro" id="IPR025381">
    <property type="entry name" value="DUF4296"/>
</dbReference>
<gene>
    <name evidence="2" type="ORF">FVR03_12735</name>
</gene>
<accession>A0A5C8K460</accession>
<organism evidence="2 3">
    <name type="scientific">Pontibacter qinzhouensis</name>
    <dbReference type="NCBI Taxonomy" id="2603253"/>
    <lineage>
        <taxon>Bacteria</taxon>
        <taxon>Pseudomonadati</taxon>
        <taxon>Bacteroidota</taxon>
        <taxon>Cytophagia</taxon>
        <taxon>Cytophagales</taxon>
        <taxon>Hymenobacteraceae</taxon>
        <taxon>Pontibacter</taxon>
    </lineage>
</organism>
<comment type="caution">
    <text evidence="2">The sequence shown here is derived from an EMBL/GenBank/DDBJ whole genome shotgun (WGS) entry which is preliminary data.</text>
</comment>
<feature type="domain" description="DUF4296" evidence="1">
    <location>
        <begin position="1"/>
        <end position="76"/>
    </location>
</feature>
<name>A0A5C8K460_9BACT</name>
<proteinExistence type="predicted"/>
<protein>
    <submittedName>
        <fullName evidence="2">DUF4296 domain-containing protein</fullName>
    </submittedName>
</protein>
<dbReference type="AlphaFoldDB" id="A0A5C8K460"/>
<evidence type="ECO:0000313" key="3">
    <source>
        <dbReference type="Proteomes" id="UP000321926"/>
    </source>
</evidence>
<dbReference type="Pfam" id="PF14129">
    <property type="entry name" value="DUF4296"/>
    <property type="match status" value="1"/>
</dbReference>
<sequence length="97" mass="11201">MVRILADVHTAEARVERSLAYPDTALMTFNHYQNEILDKHEVTEEQFRATYRYYLENIPEMDRLYEVIIDTLSVRESLAQARADSAAKQVVAPTEAP</sequence>
<keyword evidence="3" id="KW-1185">Reference proteome</keyword>
<reference evidence="2 3" key="1">
    <citation type="submission" date="2019-08" db="EMBL/GenBank/DDBJ databases">
        <authorList>
            <person name="Shi S."/>
        </authorList>
    </citation>
    <scope>NUCLEOTIDE SEQUENCE [LARGE SCALE GENOMIC DNA]</scope>
    <source>
        <strain evidence="2 3">GY10130</strain>
    </source>
</reference>
<evidence type="ECO:0000313" key="2">
    <source>
        <dbReference type="EMBL" id="TXK45320.1"/>
    </source>
</evidence>
<dbReference type="OrthoDB" id="981921at2"/>
<evidence type="ECO:0000259" key="1">
    <source>
        <dbReference type="Pfam" id="PF14129"/>
    </source>
</evidence>